<dbReference type="PROSITE" id="PS50089">
    <property type="entry name" value="ZF_RING_2"/>
    <property type="match status" value="1"/>
</dbReference>
<dbReference type="GO" id="GO:0008270">
    <property type="term" value="F:zinc ion binding"/>
    <property type="evidence" value="ECO:0007669"/>
    <property type="project" value="UniProtKB-KW"/>
</dbReference>
<accession>A0A8H3H4K5</accession>
<feature type="compositionally biased region" description="Acidic residues" evidence="5">
    <location>
        <begin position="39"/>
        <end position="48"/>
    </location>
</feature>
<evidence type="ECO:0000256" key="4">
    <source>
        <dbReference type="PROSITE-ProRule" id="PRU00175"/>
    </source>
</evidence>
<organism evidence="7 8">
    <name type="scientific">Rhizoctonia solani</name>
    <dbReference type="NCBI Taxonomy" id="456999"/>
    <lineage>
        <taxon>Eukaryota</taxon>
        <taxon>Fungi</taxon>
        <taxon>Dikarya</taxon>
        <taxon>Basidiomycota</taxon>
        <taxon>Agaricomycotina</taxon>
        <taxon>Agaricomycetes</taxon>
        <taxon>Cantharellales</taxon>
        <taxon>Ceratobasidiaceae</taxon>
        <taxon>Rhizoctonia</taxon>
    </lineage>
</organism>
<dbReference type="EMBL" id="CAJMWT010003848">
    <property type="protein sequence ID" value="CAE6480007.1"/>
    <property type="molecule type" value="Genomic_DNA"/>
</dbReference>
<dbReference type="SMART" id="SM00184">
    <property type="entry name" value="RING"/>
    <property type="match status" value="1"/>
</dbReference>
<protein>
    <recommendedName>
        <fullName evidence="6">RING-type domain-containing protein</fullName>
    </recommendedName>
</protein>
<comment type="caution">
    <text evidence="7">The sequence shown here is derived from an EMBL/GenBank/DDBJ whole genome shotgun (WGS) entry which is preliminary data.</text>
</comment>
<feature type="compositionally biased region" description="Polar residues" evidence="5">
    <location>
        <begin position="61"/>
        <end position="75"/>
    </location>
</feature>
<dbReference type="AlphaFoldDB" id="A0A8H3H4K5"/>
<evidence type="ECO:0000256" key="1">
    <source>
        <dbReference type="ARBA" id="ARBA00022723"/>
    </source>
</evidence>
<evidence type="ECO:0000256" key="3">
    <source>
        <dbReference type="ARBA" id="ARBA00022833"/>
    </source>
</evidence>
<feature type="domain" description="RING-type" evidence="6">
    <location>
        <begin position="599"/>
        <end position="646"/>
    </location>
</feature>
<evidence type="ECO:0000313" key="7">
    <source>
        <dbReference type="EMBL" id="CAE6480007.1"/>
    </source>
</evidence>
<dbReference type="InterPro" id="IPR018957">
    <property type="entry name" value="Znf_C3HC4_RING-type"/>
</dbReference>
<feature type="region of interest" description="Disordered" evidence="5">
    <location>
        <begin position="416"/>
        <end position="560"/>
    </location>
</feature>
<gene>
    <name evidence="7" type="ORF">RDB_LOCUS116903</name>
</gene>
<evidence type="ECO:0000313" key="8">
    <source>
        <dbReference type="Proteomes" id="UP000663843"/>
    </source>
</evidence>
<dbReference type="Proteomes" id="UP000663843">
    <property type="component" value="Unassembled WGS sequence"/>
</dbReference>
<feature type="region of interest" description="Disordered" evidence="5">
    <location>
        <begin position="1"/>
        <end position="123"/>
    </location>
</feature>
<evidence type="ECO:0000256" key="5">
    <source>
        <dbReference type="SAM" id="MobiDB-lite"/>
    </source>
</evidence>
<evidence type="ECO:0000259" key="6">
    <source>
        <dbReference type="PROSITE" id="PS50089"/>
    </source>
</evidence>
<feature type="compositionally biased region" description="Pro residues" evidence="5">
    <location>
        <begin position="80"/>
        <end position="90"/>
    </location>
</feature>
<keyword evidence="3" id="KW-0862">Zinc</keyword>
<evidence type="ECO:0000256" key="2">
    <source>
        <dbReference type="ARBA" id="ARBA00022771"/>
    </source>
</evidence>
<dbReference type="Pfam" id="PF00097">
    <property type="entry name" value="zf-C3HC4"/>
    <property type="match status" value="1"/>
</dbReference>
<dbReference type="CDD" id="cd16449">
    <property type="entry name" value="RING-HC"/>
    <property type="match status" value="1"/>
</dbReference>
<feature type="compositionally biased region" description="Polar residues" evidence="5">
    <location>
        <begin position="91"/>
        <end position="102"/>
    </location>
</feature>
<dbReference type="Gene3D" id="3.30.40.10">
    <property type="entry name" value="Zinc/RING finger domain, C3HC4 (zinc finger)"/>
    <property type="match status" value="1"/>
</dbReference>
<keyword evidence="1" id="KW-0479">Metal-binding</keyword>
<dbReference type="SUPFAM" id="SSF57850">
    <property type="entry name" value="RING/U-box"/>
    <property type="match status" value="1"/>
</dbReference>
<sequence>MTMPGLVFWTFDGPPDDANESPLPSPPPSTRPSPREVIEIDSDSDVEPEVFHDASPVVPGGSNTISGPTPRTSLQKIEPPSTPPTTPPGPNQSNHDTATPHNTIPEATLPSYSPPRAGSPVEQTPPSVIQRILRGERHSATFQGTSQYAAGGTSACGLASMNAIRLAFELCSRRTDAEDLISALVSEQFVRAAMGIAAYWPNDMHLEVEPILQLPLFSSRIRTLDDQYAECTYRTFSNAIVALRLDEDLPGPRAVCVTRPPEVISVMHIPIPQPTTYDWTPRSDRRINSIYLVFDSHPRPNHPNGAAVQIFPSGSTEDVAEYLMDLFQVDQDIIDDPNLEWAVQLFGQLSYHVLAPALAPEFLDEYALNMRILEADRKRNWAEEKLRAADAETRKLRSKVFDKEQEIAMLSFNNRRKEDEVSNLRAQLNRPLPPQPKEEPKTSSWFHSGNRLGGSSKSKGKGRDTSGSWQTSPTREEARFPGRFANDSRGGESSGSPTQGQGHSGGSKTNDASRTSGTSDFEFSRWSTGPARSLSHSHASTAPPKASGSSNRRQTIAEEEEARSLELAFRLQREFDHETVQVSMGESLAKSMERPKFDCGICMEEFTDEAIARIDACGHACCRDCMRSNIQSKIEERRYPIPCPFCVAGTDGDDAQKQREAGIIPMWVVETIGISPELYNIYTEMQLAEHSIMIDCRGCSYNPLITHQSLTRVFRLELRIRGPQRLRPYRDHKLPYAKVYLRMVQAV</sequence>
<name>A0A8H3H4K5_9AGAM</name>
<dbReference type="InterPro" id="IPR013083">
    <property type="entry name" value="Znf_RING/FYVE/PHD"/>
</dbReference>
<keyword evidence="2 4" id="KW-0863">Zinc-finger</keyword>
<feature type="compositionally biased region" description="Polar residues" evidence="5">
    <location>
        <begin position="494"/>
        <end position="527"/>
    </location>
</feature>
<feature type="compositionally biased region" description="Low complexity" evidence="5">
    <location>
        <begin position="448"/>
        <end position="457"/>
    </location>
</feature>
<proteinExistence type="predicted"/>
<reference evidence="7" key="1">
    <citation type="submission" date="2021-01" db="EMBL/GenBank/DDBJ databases">
        <authorList>
            <person name="Kaushik A."/>
        </authorList>
    </citation>
    <scope>NUCLEOTIDE SEQUENCE</scope>
    <source>
        <strain evidence="7">AG2-2IIIB</strain>
    </source>
</reference>
<dbReference type="InterPro" id="IPR001841">
    <property type="entry name" value="Znf_RING"/>
</dbReference>